<dbReference type="NCBIfam" id="NF033547">
    <property type="entry name" value="transpos_IS1595"/>
    <property type="match status" value="1"/>
</dbReference>
<dbReference type="Proteomes" id="UP001165652">
    <property type="component" value="Unassembled WGS sequence"/>
</dbReference>
<protein>
    <submittedName>
        <fullName evidence="2">IS1595 family transposase</fullName>
    </submittedName>
</protein>
<dbReference type="EMBL" id="JAQQLI010000001">
    <property type="protein sequence ID" value="MDC7784085.1"/>
    <property type="molecule type" value="Genomic_DNA"/>
</dbReference>
<sequence>MSAAVFQNPIFQDETKAREALEAVRWPDGPVCPHCGAFGDRVAKIQGTKKTHRPGLHYCNECRGQFTVTVGTVFERSKVPLTKWWMAAHMMASGKNGVSAHEIHRSLGVSYKTAWFMMHRLREAMIDLTPGPMGGEGQSVQADETYYGNSSKRAKGYKKGHSHKAGIVALVEPNGRARAFKVKTATAEKVREILVTNAHRSSELHTDESRLYTVVGKEFASHKTVEHGSSGYGYYVGKDGQTPNAVENFFGNFKRSMKGTYRFCSEQHLQRYVTEFEFRHNHRAGLGFKDEERTALVLAGIAGKRLTYRPTDEDRQ</sequence>
<keyword evidence="3" id="KW-1185">Reference proteome</keyword>
<evidence type="ECO:0000259" key="1">
    <source>
        <dbReference type="SMART" id="SM01126"/>
    </source>
</evidence>
<reference evidence="2" key="2">
    <citation type="submission" date="2023-02" db="EMBL/GenBank/DDBJ databases">
        <authorList>
            <person name="Rayyan A."/>
            <person name="Meyer T."/>
            <person name="Kyndt J.A."/>
        </authorList>
    </citation>
    <scope>NUCLEOTIDE SEQUENCE</scope>
    <source>
        <strain evidence="2">DSM 9987</strain>
    </source>
</reference>
<comment type="caution">
    <text evidence="2">The sequence shown here is derived from an EMBL/GenBank/DDBJ whole genome shotgun (WGS) entry which is preliminary data.</text>
</comment>
<evidence type="ECO:0000313" key="2">
    <source>
        <dbReference type="EMBL" id="MDC7784085.1"/>
    </source>
</evidence>
<name>A0ABT5J4V2_RHOTP</name>
<dbReference type="Pfam" id="PF12760">
    <property type="entry name" value="Zn_ribbon_IS1595"/>
    <property type="match status" value="1"/>
</dbReference>
<organism evidence="2 3">
    <name type="scientific">Rhodoplanes tepidamans</name>
    <name type="common">Rhodoplanes cryptolactis</name>
    <dbReference type="NCBI Taxonomy" id="200616"/>
    <lineage>
        <taxon>Bacteria</taxon>
        <taxon>Pseudomonadati</taxon>
        <taxon>Pseudomonadota</taxon>
        <taxon>Alphaproteobacteria</taxon>
        <taxon>Hyphomicrobiales</taxon>
        <taxon>Nitrobacteraceae</taxon>
        <taxon>Rhodoplanes</taxon>
    </lineage>
</organism>
<proteinExistence type="predicted"/>
<feature type="domain" description="ISXO2-like transposase" evidence="1">
    <location>
        <begin position="132"/>
        <end position="281"/>
    </location>
</feature>
<dbReference type="InterPro" id="IPR024442">
    <property type="entry name" value="Transposase_Zn_ribbon"/>
</dbReference>
<reference evidence="2" key="1">
    <citation type="journal article" date="2023" name="Microbiol Resour">
        <title>Genome Sequences of Rhodoplanes serenus and Two Thermotolerant Strains, Rhodoplanes tepidamans and 'Rhodoplanes cryptolactis,' Further Refine the Genus.</title>
        <authorList>
            <person name="Rayyan A.A."/>
            <person name="Kyndt J.A."/>
        </authorList>
    </citation>
    <scope>NUCLEOTIDE SEQUENCE</scope>
    <source>
        <strain evidence="2">DSM 9987</strain>
    </source>
</reference>
<accession>A0ABT5J4V2</accession>
<dbReference type="RefSeq" id="WP_272774937.1">
    <property type="nucleotide sequence ID" value="NZ_JAQQLI010000001.1"/>
</dbReference>
<dbReference type="InterPro" id="IPR024445">
    <property type="entry name" value="Tnp_ISXO2-like"/>
</dbReference>
<dbReference type="Pfam" id="PF12762">
    <property type="entry name" value="DDE_Tnp_IS1595"/>
    <property type="match status" value="1"/>
</dbReference>
<gene>
    <name evidence="2" type="ORF">PQJ73_00175</name>
</gene>
<dbReference type="SMART" id="SM01126">
    <property type="entry name" value="DDE_Tnp_IS1595"/>
    <property type="match status" value="1"/>
</dbReference>
<evidence type="ECO:0000313" key="3">
    <source>
        <dbReference type="Proteomes" id="UP001165652"/>
    </source>
</evidence>